<dbReference type="AlphaFoldDB" id="A0A7K4MLF8"/>
<name>A0A7K4MLF8_9ARCH</name>
<dbReference type="InterPro" id="IPR000086">
    <property type="entry name" value="NUDIX_hydrolase_dom"/>
</dbReference>
<sequence>MRSTKIVTSFIKDNEKLLILKRSDKVKSMKGLWAGISGIIEKNEEPLKRAKIEILEEVGIIEDRITLVRSVEEMRINSPQYENHEWEIFPFLFEAKNPIIKLNWENSEFKWINKEELENYDTVPSLQKVLFNLL</sequence>
<reference evidence="2 3" key="1">
    <citation type="journal article" date="2019" name="Environ. Microbiol.">
        <title>Genomics insights into ecotype formation of ammonia-oxidizing archaea in the deep ocean.</title>
        <authorList>
            <person name="Wang Y."/>
            <person name="Huang J.M."/>
            <person name="Cui G.J."/>
            <person name="Nunoura T."/>
            <person name="Takaki Y."/>
            <person name="Li W.L."/>
            <person name="Li J."/>
            <person name="Gao Z.M."/>
            <person name="Takai K."/>
            <person name="Zhang A.Q."/>
            <person name="Stepanauskas R."/>
        </authorList>
    </citation>
    <scope>NUCLEOTIDE SEQUENCE [LARGE SCALE GENOMIC DNA]</scope>
    <source>
        <strain evidence="2 3">C4</strain>
    </source>
</reference>
<evidence type="ECO:0000313" key="2">
    <source>
        <dbReference type="EMBL" id="NWJ30029.1"/>
    </source>
</evidence>
<gene>
    <name evidence="2" type="ORF">HX850_03850</name>
</gene>
<dbReference type="EMBL" id="JACATK010000020">
    <property type="protein sequence ID" value="NWJ30029.1"/>
    <property type="molecule type" value="Genomic_DNA"/>
</dbReference>
<dbReference type="Proteomes" id="UP000568446">
    <property type="component" value="Unassembled WGS sequence"/>
</dbReference>
<proteinExistence type="predicted"/>
<evidence type="ECO:0000259" key="1">
    <source>
        <dbReference type="PROSITE" id="PS51462"/>
    </source>
</evidence>
<dbReference type="Gene3D" id="3.90.79.10">
    <property type="entry name" value="Nucleoside Triphosphate Pyrophosphohydrolase"/>
    <property type="match status" value="1"/>
</dbReference>
<protein>
    <submittedName>
        <fullName evidence="2">NUDIX domain-containing protein</fullName>
    </submittedName>
</protein>
<feature type="domain" description="Nudix hydrolase" evidence="1">
    <location>
        <begin position="1"/>
        <end position="134"/>
    </location>
</feature>
<dbReference type="Pfam" id="PF00293">
    <property type="entry name" value="NUDIX"/>
    <property type="match status" value="1"/>
</dbReference>
<dbReference type="SUPFAM" id="SSF55811">
    <property type="entry name" value="Nudix"/>
    <property type="match status" value="1"/>
</dbReference>
<evidence type="ECO:0000313" key="3">
    <source>
        <dbReference type="Proteomes" id="UP000568446"/>
    </source>
</evidence>
<comment type="caution">
    <text evidence="2">The sequence shown here is derived from an EMBL/GenBank/DDBJ whole genome shotgun (WGS) entry which is preliminary data.</text>
</comment>
<dbReference type="InterPro" id="IPR015797">
    <property type="entry name" value="NUDIX_hydrolase-like_dom_sf"/>
</dbReference>
<organism evidence="2 3">
    <name type="scientific">Marine Group I thaumarchaeote</name>
    <dbReference type="NCBI Taxonomy" id="2511932"/>
    <lineage>
        <taxon>Archaea</taxon>
        <taxon>Nitrososphaerota</taxon>
        <taxon>Marine Group I</taxon>
    </lineage>
</organism>
<dbReference type="PROSITE" id="PS51462">
    <property type="entry name" value="NUDIX"/>
    <property type="match status" value="1"/>
</dbReference>
<accession>A0A7K4MLF8</accession>